<reference evidence="3" key="1">
    <citation type="submission" date="2016-10" db="EMBL/GenBank/DDBJ databases">
        <authorList>
            <person name="Varghese N."/>
            <person name="Submissions S."/>
        </authorList>
    </citation>
    <scope>NUCLEOTIDE SEQUENCE [LARGE SCALE GENOMIC DNA]</scope>
    <source>
        <strain evidence="3">IBRC-M 10403</strain>
    </source>
</reference>
<dbReference type="Gene3D" id="2.40.380.10">
    <property type="entry name" value="FomD-like"/>
    <property type="match status" value="1"/>
</dbReference>
<evidence type="ECO:0000259" key="1">
    <source>
        <dbReference type="Pfam" id="PF04167"/>
    </source>
</evidence>
<accession>A0A1G6JKE7</accession>
<feature type="domain" description="DUF402" evidence="1">
    <location>
        <begin position="43"/>
        <end position="167"/>
    </location>
</feature>
<evidence type="ECO:0000313" key="3">
    <source>
        <dbReference type="Proteomes" id="UP000199501"/>
    </source>
</evidence>
<organism evidence="2 3">
    <name type="scientific">Actinokineospora iranica</name>
    <dbReference type="NCBI Taxonomy" id="1271860"/>
    <lineage>
        <taxon>Bacteria</taxon>
        <taxon>Bacillati</taxon>
        <taxon>Actinomycetota</taxon>
        <taxon>Actinomycetes</taxon>
        <taxon>Pseudonocardiales</taxon>
        <taxon>Pseudonocardiaceae</taxon>
        <taxon>Actinokineospora</taxon>
    </lineage>
</organism>
<evidence type="ECO:0000313" key="2">
    <source>
        <dbReference type="EMBL" id="SDC19230.1"/>
    </source>
</evidence>
<gene>
    <name evidence="2" type="ORF">SAMN05216174_101450</name>
</gene>
<dbReference type="SUPFAM" id="SSF159234">
    <property type="entry name" value="FomD-like"/>
    <property type="match status" value="1"/>
</dbReference>
<dbReference type="InterPro" id="IPR035930">
    <property type="entry name" value="FomD-like_sf"/>
</dbReference>
<dbReference type="EMBL" id="FMZZ01000001">
    <property type="protein sequence ID" value="SDC19230.1"/>
    <property type="molecule type" value="Genomic_DNA"/>
</dbReference>
<dbReference type="AlphaFoldDB" id="A0A1G6JKE7"/>
<keyword evidence="3" id="KW-1185">Reference proteome</keyword>
<dbReference type="InterPro" id="IPR007295">
    <property type="entry name" value="DUF402"/>
</dbReference>
<dbReference type="Proteomes" id="UP000199501">
    <property type="component" value="Unassembled WGS sequence"/>
</dbReference>
<dbReference type="STRING" id="1271860.SAMN05216174_101450"/>
<proteinExistence type="predicted"/>
<sequence length="187" mass="21155">MAANFPVPVPIARRDDAHHEVHPPKVEVFDVAAMTNTDPKGYVRKVDRYRETEHGLYMARPVKGHQRIAYFESLLLPEPGLRVSKWRGRPGVDLGHDFYVDVVDVTGGPVWRTVDLYLDVLVRTGRDLWVEDSDELLAAFRAGLIDLATTQRAMERAHHAVDGIARAAYDVDRWLAGLGIPAPWRIR</sequence>
<dbReference type="OrthoDB" id="3821551at2"/>
<name>A0A1G6JKE7_9PSEU</name>
<protein>
    <recommendedName>
        <fullName evidence="1">DUF402 domain-containing protein</fullName>
    </recommendedName>
</protein>
<dbReference type="Pfam" id="PF04167">
    <property type="entry name" value="DUF402"/>
    <property type="match status" value="1"/>
</dbReference>
<dbReference type="RefSeq" id="WP_091447632.1">
    <property type="nucleotide sequence ID" value="NZ_FMZZ01000001.1"/>
</dbReference>